<protein>
    <recommendedName>
        <fullName evidence="11">Receptor-like serine/threonine-protein kinase</fullName>
        <ecNumber evidence="11">2.7.11.1</ecNumber>
    </recommendedName>
</protein>
<gene>
    <name evidence="18" type="ORF">TIFTF001_034242</name>
</gene>
<evidence type="ECO:0000256" key="5">
    <source>
        <dbReference type="ARBA" id="ARBA00022777"/>
    </source>
</evidence>
<dbReference type="Gene3D" id="3.50.4.10">
    <property type="entry name" value="Hepatocyte Growth Factor"/>
    <property type="match status" value="1"/>
</dbReference>
<reference evidence="18" key="1">
    <citation type="submission" date="2023-07" db="EMBL/GenBank/DDBJ databases">
        <title>draft genome sequence of fig (Ficus carica).</title>
        <authorList>
            <person name="Takahashi T."/>
            <person name="Nishimura K."/>
        </authorList>
    </citation>
    <scope>NUCLEOTIDE SEQUENCE</scope>
</reference>
<evidence type="ECO:0000259" key="15">
    <source>
        <dbReference type="PROSITE" id="PS50011"/>
    </source>
</evidence>
<dbReference type="PROSITE" id="PS50927">
    <property type="entry name" value="BULB_LECTIN"/>
    <property type="match status" value="1"/>
</dbReference>
<proteinExistence type="inferred from homology"/>
<dbReference type="Pfam" id="PF01453">
    <property type="entry name" value="B_lectin"/>
    <property type="match status" value="1"/>
</dbReference>
<dbReference type="AlphaFoldDB" id="A0AA88E2F4"/>
<dbReference type="FunFam" id="1.10.510.10:FF:000060">
    <property type="entry name" value="G-type lectin S-receptor-like serine/threonine-protein kinase"/>
    <property type="match status" value="1"/>
</dbReference>
<keyword evidence="1 11" id="KW-0723">Serine/threonine-protein kinase</keyword>
<keyword evidence="8" id="KW-0325">Glycoprotein</keyword>
<feature type="chain" id="PRO_5041650977" description="Receptor-like serine/threonine-protein kinase" evidence="14">
    <location>
        <begin position="20"/>
        <end position="819"/>
    </location>
</feature>
<dbReference type="GO" id="GO:0005524">
    <property type="term" value="F:ATP binding"/>
    <property type="evidence" value="ECO:0007669"/>
    <property type="project" value="UniProtKB-KW"/>
</dbReference>
<evidence type="ECO:0000313" key="18">
    <source>
        <dbReference type="EMBL" id="GMN65185.1"/>
    </source>
</evidence>
<keyword evidence="7" id="KW-1015">Disulfide bond</keyword>
<keyword evidence="5 11" id="KW-0418">Kinase</keyword>
<dbReference type="PANTHER" id="PTHR32444">
    <property type="entry name" value="BULB-TYPE LECTIN DOMAIN-CONTAINING PROTEIN"/>
    <property type="match status" value="1"/>
</dbReference>
<sequence length="819" mass="93015">MVIVTLILTFLFLFQTGFSVVDKFNQFQSISDGTTLISKDGSFELGFFSPGNSSNRYVGIWYKNIPVRTVFWVANRCSPINDSSGLLTINNTGNLVLWYQNKSVVWSTSSSKQATKPIVQLLDSGNLVLRDEEDGNSDTYLWQSFDYPSDTTMPGMRLGWHLRTGLKQRVSAWRNWDDPCPGDFTAGIEYDPLRHTFPDIYILQGTSKYFRTGPWNGIRFSGTPEQRPNPLYSYDFVYNDDEVYYTFNLKNKSVVARIVMNQTTSHHDRLTWNDEDKAWQIYSTSPKDNCDRYGTCGANANCIINDNPICQCLRGFNPKSQEKWNLMDWSEGCVRNNPLNCSEKYKDGFIKFSGLKLPDTAQSWVNKSLNIKECREKCLSDCSCTAYANSDIRGKGSGCLIWYGDLSDMRQNTDDVNQLELFIRMSHLDIEKGNADIKMRALIAVAVIGGVSGMLLLGYFICRRGSKDRNQTITQNGDQDEDLELPLFSLPSIAKATENFSIDNKLGEGGFGPVYRGRLEDGQEIAVKRLSINSRQGVNELKNEIKLISKLQHRNLVKLLGCCIQGEEKLLVYEYMPNKSLDYFLFDQKEGKLLEWLKRFQIICGIARGLQYLHQDSRLRVIHRDLKASNVLLDNEMNPKISDFGLARTFLGDQTEEKTTRVTGTYGYMAPEYACNGLFSTKSDVFSFGILVLEIVSGKKSRSFHDKNHVTLIGQAWALYKESNSFELLDKNLQESDHNIQKQVLRCIHVSLLCVEQSPVDRPNMSSVVVMLGSESELPQPKQPPCYFTEMDLAKVERSSMNPESSSTNHMSISLLKAR</sequence>
<dbReference type="Pfam" id="PF00954">
    <property type="entry name" value="S_locus_glycop"/>
    <property type="match status" value="1"/>
</dbReference>
<keyword evidence="13" id="KW-0812">Transmembrane</keyword>
<dbReference type="PROSITE" id="PS50011">
    <property type="entry name" value="PROTEIN_KINASE_DOM"/>
    <property type="match status" value="1"/>
</dbReference>
<dbReference type="SMART" id="SM00220">
    <property type="entry name" value="S_TKc"/>
    <property type="match status" value="1"/>
</dbReference>
<evidence type="ECO:0000256" key="4">
    <source>
        <dbReference type="ARBA" id="ARBA00022741"/>
    </source>
</evidence>
<dbReference type="FunFam" id="3.30.200.20:FF:000195">
    <property type="entry name" value="G-type lectin S-receptor-like serine/threonine-protein kinase"/>
    <property type="match status" value="1"/>
</dbReference>
<evidence type="ECO:0000313" key="19">
    <source>
        <dbReference type="Proteomes" id="UP001187192"/>
    </source>
</evidence>
<feature type="domain" description="Apple" evidence="17">
    <location>
        <begin position="341"/>
        <end position="426"/>
    </location>
</feature>
<evidence type="ECO:0000256" key="8">
    <source>
        <dbReference type="ARBA" id="ARBA00023180"/>
    </source>
</evidence>
<evidence type="ECO:0000256" key="14">
    <source>
        <dbReference type="SAM" id="SignalP"/>
    </source>
</evidence>
<evidence type="ECO:0000256" key="10">
    <source>
        <dbReference type="ARBA" id="ARBA00048679"/>
    </source>
</evidence>
<dbReference type="GO" id="GO:0004674">
    <property type="term" value="F:protein serine/threonine kinase activity"/>
    <property type="evidence" value="ECO:0007669"/>
    <property type="project" value="UniProtKB-KW"/>
</dbReference>
<evidence type="ECO:0000259" key="17">
    <source>
        <dbReference type="PROSITE" id="PS50948"/>
    </source>
</evidence>
<comment type="caution">
    <text evidence="18">The sequence shown here is derived from an EMBL/GenBank/DDBJ whole genome shotgun (WGS) entry which is preliminary data.</text>
</comment>
<dbReference type="InterPro" id="IPR036426">
    <property type="entry name" value="Bulb-type_lectin_dom_sf"/>
</dbReference>
<comment type="catalytic activity">
    <reaction evidence="9 11">
        <text>L-threonyl-[protein] + ATP = O-phospho-L-threonyl-[protein] + ADP + H(+)</text>
        <dbReference type="Rhea" id="RHEA:46608"/>
        <dbReference type="Rhea" id="RHEA-COMP:11060"/>
        <dbReference type="Rhea" id="RHEA-COMP:11605"/>
        <dbReference type="ChEBI" id="CHEBI:15378"/>
        <dbReference type="ChEBI" id="CHEBI:30013"/>
        <dbReference type="ChEBI" id="CHEBI:30616"/>
        <dbReference type="ChEBI" id="CHEBI:61977"/>
        <dbReference type="ChEBI" id="CHEBI:456216"/>
        <dbReference type="EC" id="2.7.11.1"/>
    </reaction>
</comment>
<dbReference type="FunFam" id="2.90.10.10:FF:000001">
    <property type="entry name" value="G-type lectin S-receptor-like serine/threonine-protein kinase"/>
    <property type="match status" value="1"/>
</dbReference>
<feature type="region of interest" description="Disordered" evidence="12">
    <location>
        <begin position="798"/>
        <end position="819"/>
    </location>
</feature>
<evidence type="ECO:0000256" key="3">
    <source>
        <dbReference type="ARBA" id="ARBA00022729"/>
    </source>
</evidence>
<feature type="compositionally biased region" description="Polar residues" evidence="12">
    <location>
        <begin position="799"/>
        <end position="812"/>
    </location>
</feature>
<dbReference type="InterPro" id="IPR011009">
    <property type="entry name" value="Kinase-like_dom_sf"/>
</dbReference>
<keyword evidence="6 11" id="KW-0067">ATP-binding</keyword>
<dbReference type="InterPro" id="IPR024171">
    <property type="entry name" value="SRK-like_kinase"/>
</dbReference>
<evidence type="ECO:0000256" key="9">
    <source>
        <dbReference type="ARBA" id="ARBA00047899"/>
    </source>
</evidence>
<dbReference type="InterPro" id="IPR003609">
    <property type="entry name" value="Pan_app"/>
</dbReference>
<keyword evidence="13" id="KW-0472">Membrane</keyword>
<keyword evidence="19" id="KW-1185">Reference proteome</keyword>
<keyword evidence="13" id="KW-1133">Transmembrane helix</keyword>
<dbReference type="InterPro" id="IPR008271">
    <property type="entry name" value="Ser/Thr_kinase_AS"/>
</dbReference>
<dbReference type="Gene3D" id="1.10.510.10">
    <property type="entry name" value="Transferase(Phosphotransferase) domain 1"/>
    <property type="match status" value="1"/>
</dbReference>
<keyword evidence="3 14" id="KW-0732">Signal</keyword>
<dbReference type="InterPro" id="IPR001480">
    <property type="entry name" value="Bulb-type_lectin_dom"/>
</dbReference>
<dbReference type="PROSITE" id="PS00108">
    <property type="entry name" value="PROTEIN_KINASE_ST"/>
    <property type="match status" value="1"/>
</dbReference>
<dbReference type="EMBL" id="BTGU01000218">
    <property type="protein sequence ID" value="GMN65185.1"/>
    <property type="molecule type" value="Genomic_DNA"/>
</dbReference>
<dbReference type="SUPFAM" id="SSF51110">
    <property type="entry name" value="alpha-D-mannose-specific plant lectins"/>
    <property type="match status" value="1"/>
</dbReference>
<evidence type="ECO:0000256" key="11">
    <source>
        <dbReference type="PIRNR" id="PIRNR000641"/>
    </source>
</evidence>
<evidence type="ECO:0000259" key="16">
    <source>
        <dbReference type="PROSITE" id="PS50927"/>
    </source>
</evidence>
<dbReference type="SMART" id="SM00473">
    <property type="entry name" value="PAN_AP"/>
    <property type="match status" value="1"/>
</dbReference>
<dbReference type="EC" id="2.7.11.1" evidence="11"/>
<feature type="signal peptide" evidence="14">
    <location>
        <begin position="1"/>
        <end position="19"/>
    </location>
</feature>
<feature type="domain" description="Protein kinase" evidence="15">
    <location>
        <begin position="500"/>
        <end position="778"/>
    </location>
</feature>
<dbReference type="Gene3D" id="3.30.200.20">
    <property type="entry name" value="Phosphorylase Kinase, domain 1"/>
    <property type="match status" value="1"/>
</dbReference>
<dbReference type="SMART" id="SM00108">
    <property type="entry name" value="B_lectin"/>
    <property type="match status" value="1"/>
</dbReference>
<dbReference type="InterPro" id="IPR001245">
    <property type="entry name" value="Ser-Thr/Tyr_kinase_cat_dom"/>
</dbReference>
<comment type="similarity">
    <text evidence="11">Belongs to the protein kinase superfamily. Ser/Thr protein kinase family.</text>
</comment>
<keyword evidence="4 11" id="KW-0547">Nucleotide-binding</keyword>
<evidence type="ECO:0000256" key="7">
    <source>
        <dbReference type="ARBA" id="ARBA00023157"/>
    </source>
</evidence>
<evidence type="ECO:0000256" key="12">
    <source>
        <dbReference type="SAM" id="MobiDB-lite"/>
    </source>
</evidence>
<dbReference type="PANTHER" id="PTHR32444:SF234">
    <property type="entry name" value="RECEPTOR-LIKE SERINE_THREONINE-PROTEIN KINASE"/>
    <property type="match status" value="1"/>
</dbReference>
<evidence type="ECO:0000256" key="2">
    <source>
        <dbReference type="ARBA" id="ARBA00022679"/>
    </source>
</evidence>
<dbReference type="InterPro" id="IPR000858">
    <property type="entry name" value="S_locus_glycoprot_dom"/>
</dbReference>
<comment type="catalytic activity">
    <reaction evidence="10 11">
        <text>L-seryl-[protein] + ATP = O-phospho-L-seryl-[protein] + ADP + H(+)</text>
        <dbReference type="Rhea" id="RHEA:17989"/>
        <dbReference type="Rhea" id="RHEA-COMP:9863"/>
        <dbReference type="Rhea" id="RHEA-COMP:11604"/>
        <dbReference type="ChEBI" id="CHEBI:15378"/>
        <dbReference type="ChEBI" id="CHEBI:29999"/>
        <dbReference type="ChEBI" id="CHEBI:30616"/>
        <dbReference type="ChEBI" id="CHEBI:83421"/>
        <dbReference type="ChEBI" id="CHEBI:456216"/>
        <dbReference type="EC" id="2.7.11.1"/>
    </reaction>
</comment>
<dbReference type="PIRSF" id="PIRSF000641">
    <property type="entry name" value="SRK"/>
    <property type="match status" value="1"/>
</dbReference>
<evidence type="ECO:0000256" key="1">
    <source>
        <dbReference type="ARBA" id="ARBA00022527"/>
    </source>
</evidence>
<dbReference type="Pfam" id="PF07714">
    <property type="entry name" value="PK_Tyr_Ser-Thr"/>
    <property type="match status" value="1"/>
</dbReference>
<dbReference type="GO" id="GO:0048544">
    <property type="term" value="P:recognition of pollen"/>
    <property type="evidence" value="ECO:0007669"/>
    <property type="project" value="InterPro"/>
</dbReference>
<dbReference type="Proteomes" id="UP001187192">
    <property type="component" value="Unassembled WGS sequence"/>
</dbReference>
<evidence type="ECO:0000256" key="6">
    <source>
        <dbReference type="ARBA" id="ARBA00022840"/>
    </source>
</evidence>
<dbReference type="InterPro" id="IPR000719">
    <property type="entry name" value="Prot_kinase_dom"/>
</dbReference>
<feature type="transmembrane region" description="Helical" evidence="13">
    <location>
        <begin position="441"/>
        <end position="462"/>
    </location>
</feature>
<dbReference type="PROSITE" id="PS50948">
    <property type="entry name" value="PAN"/>
    <property type="match status" value="1"/>
</dbReference>
<feature type="domain" description="Bulb-type lectin" evidence="16">
    <location>
        <begin position="21"/>
        <end position="142"/>
    </location>
</feature>
<dbReference type="CDD" id="cd14066">
    <property type="entry name" value="STKc_IRAK"/>
    <property type="match status" value="1"/>
</dbReference>
<dbReference type="CDD" id="cd01098">
    <property type="entry name" value="PAN_AP_plant"/>
    <property type="match status" value="1"/>
</dbReference>
<dbReference type="CDD" id="cd00028">
    <property type="entry name" value="B_lectin"/>
    <property type="match status" value="1"/>
</dbReference>
<accession>A0AA88E2F4</accession>
<evidence type="ECO:0000256" key="13">
    <source>
        <dbReference type="SAM" id="Phobius"/>
    </source>
</evidence>
<name>A0AA88E2F4_FICCA</name>
<keyword evidence="2 11" id="KW-0808">Transferase</keyword>
<dbReference type="SUPFAM" id="SSF56112">
    <property type="entry name" value="Protein kinase-like (PK-like)"/>
    <property type="match status" value="1"/>
</dbReference>
<organism evidence="18 19">
    <name type="scientific">Ficus carica</name>
    <name type="common">Common fig</name>
    <dbReference type="NCBI Taxonomy" id="3494"/>
    <lineage>
        <taxon>Eukaryota</taxon>
        <taxon>Viridiplantae</taxon>
        <taxon>Streptophyta</taxon>
        <taxon>Embryophyta</taxon>
        <taxon>Tracheophyta</taxon>
        <taxon>Spermatophyta</taxon>
        <taxon>Magnoliopsida</taxon>
        <taxon>eudicotyledons</taxon>
        <taxon>Gunneridae</taxon>
        <taxon>Pentapetalae</taxon>
        <taxon>rosids</taxon>
        <taxon>fabids</taxon>
        <taxon>Rosales</taxon>
        <taxon>Moraceae</taxon>
        <taxon>Ficeae</taxon>
        <taxon>Ficus</taxon>
    </lineage>
</organism>
<dbReference type="Pfam" id="PF08276">
    <property type="entry name" value="PAN_2"/>
    <property type="match status" value="1"/>
</dbReference>
<dbReference type="Gene3D" id="2.90.10.10">
    <property type="entry name" value="Bulb-type lectin domain"/>
    <property type="match status" value="1"/>
</dbReference>